<feature type="chain" id="PRO_5022074659" evidence="1">
    <location>
        <begin position="25"/>
        <end position="184"/>
    </location>
</feature>
<feature type="signal peptide" evidence="1">
    <location>
        <begin position="1"/>
        <end position="24"/>
    </location>
</feature>
<sequence precursor="true">MNAKLFIRTTLFAAVAAIAVPASAGWLDVLVSPVAYEEIAVPEAINPPVQEDHSVMIETAPPAMESSYEAYAPIYSPAPAPYSHSGHCCEQPRVLYRNHPILALLMHKCKTGQAGQVVVQVPTGCCPTEVALCVPLCCTTCAPEVDKSRDLLGRCVFKYCWPCGTKIKIVQRHTGDLVVHSYEI</sequence>
<protein>
    <submittedName>
        <fullName evidence="2">Uncharacterized protein</fullName>
    </submittedName>
</protein>
<keyword evidence="3" id="KW-1185">Reference proteome</keyword>
<dbReference type="KEGG" id="ruv:EC9_45660"/>
<dbReference type="EMBL" id="CP036261">
    <property type="protein sequence ID" value="QDS90358.1"/>
    <property type="molecule type" value="Genomic_DNA"/>
</dbReference>
<reference evidence="2 3" key="1">
    <citation type="submission" date="2019-02" db="EMBL/GenBank/DDBJ databases">
        <title>Deep-cultivation of Planctomycetes and their phenomic and genomic characterization uncovers novel biology.</title>
        <authorList>
            <person name="Wiegand S."/>
            <person name="Jogler M."/>
            <person name="Boedeker C."/>
            <person name="Pinto D."/>
            <person name="Vollmers J."/>
            <person name="Rivas-Marin E."/>
            <person name="Kohn T."/>
            <person name="Peeters S.H."/>
            <person name="Heuer A."/>
            <person name="Rast P."/>
            <person name="Oberbeckmann S."/>
            <person name="Bunk B."/>
            <person name="Jeske O."/>
            <person name="Meyerdierks A."/>
            <person name="Storesund J.E."/>
            <person name="Kallscheuer N."/>
            <person name="Luecker S."/>
            <person name="Lage O.M."/>
            <person name="Pohl T."/>
            <person name="Merkel B.J."/>
            <person name="Hornburger P."/>
            <person name="Mueller R.-W."/>
            <person name="Bruemmer F."/>
            <person name="Labrenz M."/>
            <person name="Spormann A.M."/>
            <person name="Op den Camp H."/>
            <person name="Overmann J."/>
            <person name="Amann R."/>
            <person name="Jetten M.S.M."/>
            <person name="Mascher T."/>
            <person name="Medema M.H."/>
            <person name="Devos D.P."/>
            <person name="Kaster A.-K."/>
            <person name="Ovreas L."/>
            <person name="Rohde M."/>
            <person name="Galperin M.Y."/>
            <person name="Jogler C."/>
        </authorList>
    </citation>
    <scope>NUCLEOTIDE SEQUENCE [LARGE SCALE GENOMIC DNA]</scope>
    <source>
        <strain evidence="2 3">EC9</strain>
    </source>
</reference>
<name>A0A517M663_9BACT</name>
<gene>
    <name evidence="2" type="ORF">EC9_45660</name>
</gene>
<proteinExistence type="predicted"/>
<evidence type="ECO:0000256" key="1">
    <source>
        <dbReference type="SAM" id="SignalP"/>
    </source>
</evidence>
<evidence type="ECO:0000313" key="3">
    <source>
        <dbReference type="Proteomes" id="UP000319557"/>
    </source>
</evidence>
<accession>A0A517M663</accession>
<organism evidence="2 3">
    <name type="scientific">Rosistilla ulvae</name>
    <dbReference type="NCBI Taxonomy" id="1930277"/>
    <lineage>
        <taxon>Bacteria</taxon>
        <taxon>Pseudomonadati</taxon>
        <taxon>Planctomycetota</taxon>
        <taxon>Planctomycetia</taxon>
        <taxon>Pirellulales</taxon>
        <taxon>Pirellulaceae</taxon>
        <taxon>Rosistilla</taxon>
    </lineage>
</organism>
<keyword evidence="1" id="KW-0732">Signal</keyword>
<evidence type="ECO:0000313" key="2">
    <source>
        <dbReference type="EMBL" id="QDS90358.1"/>
    </source>
</evidence>
<dbReference type="OrthoDB" id="288217at2"/>
<dbReference type="Proteomes" id="UP000319557">
    <property type="component" value="Chromosome"/>
</dbReference>
<dbReference type="AlphaFoldDB" id="A0A517M663"/>
<dbReference type="RefSeq" id="WP_145348183.1">
    <property type="nucleotide sequence ID" value="NZ_CP036261.1"/>
</dbReference>